<dbReference type="RefSeq" id="WP_378576597.1">
    <property type="nucleotide sequence ID" value="NZ_JBHSFQ010000019.1"/>
</dbReference>
<comment type="caution">
    <text evidence="4">The sequence shown here is derived from an EMBL/GenBank/DDBJ whole genome shotgun (WGS) entry which is preliminary data.</text>
</comment>
<dbReference type="Gene3D" id="1.10.1660.10">
    <property type="match status" value="1"/>
</dbReference>
<reference evidence="5" key="1">
    <citation type="journal article" date="2019" name="Int. J. Syst. Evol. Microbiol.">
        <title>The Global Catalogue of Microorganisms (GCM) 10K type strain sequencing project: providing services to taxonomists for standard genome sequencing and annotation.</title>
        <authorList>
            <consortium name="The Broad Institute Genomics Platform"/>
            <consortium name="The Broad Institute Genome Sequencing Center for Infectious Disease"/>
            <person name="Wu L."/>
            <person name="Ma J."/>
        </authorList>
    </citation>
    <scope>NUCLEOTIDE SEQUENCE [LARGE SCALE GENOMIC DNA]</scope>
    <source>
        <strain evidence="5">XZYJ18</strain>
    </source>
</reference>
<keyword evidence="5" id="KW-1185">Reference proteome</keyword>
<dbReference type="PANTHER" id="PTHR30204">
    <property type="entry name" value="REDOX-CYCLING DRUG-SENSING TRANSCRIPTIONAL ACTIVATOR SOXR"/>
    <property type="match status" value="1"/>
</dbReference>
<gene>
    <name evidence="4" type="ORF">ACFO4E_18820</name>
</gene>
<dbReference type="PANTHER" id="PTHR30204:SF98">
    <property type="entry name" value="HTH-TYPE TRANSCRIPTIONAL REGULATOR ADHR"/>
    <property type="match status" value="1"/>
</dbReference>
<protein>
    <submittedName>
        <fullName evidence="4">MerR family transcriptional regulator</fullName>
    </submittedName>
</protein>
<dbReference type="PROSITE" id="PS00552">
    <property type="entry name" value="HTH_MERR_1"/>
    <property type="match status" value="1"/>
</dbReference>
<dbReference type="EMBL" id="JBHSFQ010000019">
    <property type="protein sequence ID" value="MFC4563918.1"/>
    <property type="molecule type" value="Genomic_DNA"/>
</dbReference>
<dbReference type="InterPro" id="IPR009061">
    <property type="entry name" value="DNA-bd_dom_put_sf"/>
</dbReference>
<dbReference type="Pfam" id="PF13411">
    <property type="entry name" value="MerR_1"/>
    <property type="match status" value="1"/>
</dbReference>
<dbReference type="InterPro" id="IPR047057">
    <property type="entry name" value="MerR_fam"/>
</dbReference>
<dbReference type="Proteomes" id="UP001595923">
    <property type="component" value="Unassembled WGS sequence"/>
</dbReference>
<keyword evidence="1" id="KW-0238">DNA-binding</keyword>
<evidence type="ECO:0000313" key="4">
    <source>
        <dbReference type="EMBL" id="MFC4563918.1"/>
    </source>
</evidence>
<dbReference type="SMART" id="SM00422">
    <property type="entry name" value="HTH_MERR"/>
    <property type="match status" value="1"/>
</dbReference>
<name>A0ABV9E1R1_9ACTN</name>
<dbReference type="PROSITE" id="PS50937">
    <property type="entry name" value="HTH_MERR_2"/>
    <property type="match status" value="1"/>
</dbReference>
<proteinExistence type="predicted"/>
<evidence type="ECO:0000259" key="3">
    <source>
        <dbReference type="PROSITE" id="PS50937"/>
    </source>
</evidence>
<evidence type="ECO:0000313" key="5">
    <source>
        <dbReference type="Proteomes" id="UP001595923"/>
    </source>
</evidence>
<accession>A0ABV9E1R1</accession>
<feature type="coiled-coil region" evidence="2">
    <location>
        <begin position="90"/>
        <end position="117"/>
    </location>
</feature>
<feature type="domain" description="HTH merR-type" evidence="3">
    <location>
        <begin position="9"/>
        <end position="78"/>
    </location>
</feature>
<sequence length="133" mass="15144">MSAITPGAALSISQAAERTGLSPDTLRYYERIGLVDPVPRSAAGYRVYGEDALQWLEFVLHLRDTGMPVRDMLEFARLRRQGEHTAPLRRALLAEHREKLREQVRRLESTLSFLDRKIDAYDGRAARAVPRGR</sequence>
<organism evidence="4 5">
    <name type="scientific">Nocardiopsis mangrovi</name>
    <dbReference type="NCBI Taxonomy" id="1179818"/>
    <lineage>
        <taxon>Bacteria</taxon>
        <taxon>Bacillati</taxon>
        <taxon>Actinomycetota</taxon>
        <taxon>Actinomycetes</taxon>
        <taxon>Streptosporangiales</taxon>
        <taxon>Nocardiopsidaceae</taxon>
        <taxon>Nocardiopsis</taxon>
    </lineage>
</organism>
<evidence type="ECO:0000256" key="2">
    <source>
        <dbReference type="SAM" id="Coils"/>
    </source>
</evidence>
<dbReference type="SUPFAM" id="SSF46955">
    <property type="entry name" value="Putative DNA-binding domain"/>
    <property type="match status" value="1"/>
</dbReference>
<dbReference type="PRINTS" id="PR00040">
    <property type="entry name" value="HTHMERR"/>
</dbReference>
<evidence type="ECO:0000256" key="1">
    <source>
        <dbReference type="ARBA" id="ARBA00023125"/>
    </source>
</evidence>
<keyword evidence="2" id="KW-0175">Coiled coil</keyword>
<dbReference type="InterPro" id="IPR000551">
    <property type="entry name" value="MerR-type_HTH_dom"/>
</dbReference>
<dbReference type="CDD" id="cd01109">
    <property type="entry name" value="HTH_YyaN"/>
    <property type="match status" value="1"/>
</dbReference>